<comment type="similarity">
    <text evidence="1">Belongs to the glycosyltransferase 2 family.</text>
</comment>
<gene>
    <name evidence="6" type="ORF">UW47_C0014G0008</name>
</gene>
<protein>
    <recommendedName>
        <fullName evidence="5">Glycosyltransferase 2-like domain-containing protein</fullName>
    </recommendedName>
</protein>
<dbReference type="Gene3D" id="3.90.550.10">
    <property type="entry name" value="Spore Coat Polysaccharide Biosynthesis Protein SpsA, Chain A"/>
    <property type="match status" value="1"/>
</dbReference>
<comment type="caution">
    <text evidence="6">The sequence shown here is derived from an EMBL/GenBank/DDBJ whole genome shotgun (WGS) entry which is preliminary data.</text>
</comment>
<dbReference type="CDD" id="cd00761">
    <property type="entry name" value="Glyco_tranf_GTA_type"/>
    <property type="match status" value="1"/>
</dbReference>
<evidence type="ECO:0000256" key="1">
    <source>
        <dbReference type="ARBA" id="ARBA00006739"/>
    </source>
</evidence>
<evidence type="ECO:0000313" key="6">
    <source>
        <dbReference type="EMBL" id="KKT53907.1"/>
    </source>
</evidence>
<proteinExistence type="inferred from homology"/>
<dbReference type="InterPro" id="IPR029044">
    <property type="entry name" value="Nucleotide-diphossugar_trans"/>
</dbReference>
<feature type="transmembrane region" description="Helical" evidence="4">
    <location>
        <begin position="197"/>
        <end position="217"/>
    </location>
</feature>
<keyword evidence="4" id="KW-0812">Transmembrane</keyword>
<accession>A0A837I8R6</accession>
<evidence type="ECO:0000256" key="2">
    <source>
        <dbReference type="ARBA" id="ARBA00022676"/>
    </source>
</evidence>
<feature type="domain" description="Glycosyltransferase 2-like" evidence="5">
    <location>
        <begin position="405"/>
        <end position="493"/>
    </location>
</feature>
<feature type="transmembrane region" description="Helical" evidence="4">
    <location>
        <begin position="274"/>
        <end position="292"/>
    </location>
</feature>
<feature type="transmembrane region" description="Helical" evidence="4">
    <location>
        <begin position="162"/>
        <end position="191"/>
    </location>
</feature>
<keyword evidence="4" id="KW-0472">Membrane</keyword>
<keyword evidence="2" id="KW-0328">Glycosyltransferase</keyword>
<feature type="transmembrane region" description="Helical" evidence="4">
    <location>
        <begin position="126"/>
        <end position="150"/>
    </location>
</feature>
<dbReference type="Proteomes" id="UP000034525">
    <property type="component" value="Unassembled WGS sequence"/>
</dbReference>
<dbReference type="PANTHER" id="PTHR43630">
    <property type="entry name" value="POLY-BETA-1,6-N-ACETYL-D-GLUCOSAMINE SYNTHASE"/>
    <property type="match status" value="1"/>
</dbReference>
<dbReference type="EMBL" id="LCIL01000014">
    <property type="protein sequence ID" value="KKT53907.1"/>
    <property type="molecule type" value="Genomic_DNA"/>
</dbReference>
<keyword evidence="3" id="KW-0808">Transferase</keyword>
<keyword evidence="4" id="KW-1133">Transmembrane helix</keyword>
<dbReference type="GO" id="GO:0016757">
    <property type="term" value="F:glycosyltransferase activity"/>
    <property type="evidence" value="ECO:0007669"/>
    <property type="project" value="UniProtKB-KW"/>
</dbReference>
<sequence length="659" mass="75797">MILVSIFILAILVRFYNFPNRVTFWSEQARSLIVAGNYLEEPSLLGQEYFRVNSFGHKLFASALFNYSLVPLLLLSKFDPIPITAYFALLNIFSGFALYYVVLKIFKHKEIAAFSLILFLFNNYMIYHSLFIWILDYLPILGVLLIYLFYNYFKTGRIRFVFLLGIASGLSFGLEYFYLFTAIPILGYIIYRAKKKILSVLIFGLGAILGNLPMVVFDARHDFYHVRTFFQFFMDTLEGNSGGNITYYQFLHLWPLLALLSGYLLFLLYKNNKILAFVALVIYVALNIRSPLVSFKSAVGMPVGMVTQNVDDASKIIAQDANGDFNVAEVLDFDKRAYVFRYYLQFKYDKEPLDEVSYQNPGFLYVLSEKDYNFGKSDVWEINAGGPYKISLLTDVGQGHAVYGAQSHKDFDTIVVDDGSTDGTLEILKNLKRPLPNFNFSKQNHKGPGAARNLGASLAKGEILVFVDADMTFDENFLTNLVEPIEKKNAKGTFSKEEFVANWDNVWARCWSINEGWEPHRRHPKNYPDFQPVFRAILKSEFDRVEGFTPGGYDDDWSLYRKLGYEAMNAPGAIYYHKNPDNLIEIFKHAKWVSKRKYKLGIIGKIYNLLVYSFPISVWQGLRKSILKREPLFLVFKIVYDFGAFVGILEFVLKRNGAK</sequence>
<dbReference type="SUPFAM" id="SSF53448">
    <property type="entry name" value="Nucleotide-diphospho-sugar transferases"/>
    <property type="match status" value="1"/>
</dbReference>
<evidence type="ECO:0000256" key="4">
    <source>
        <dbReference type="SAM" id="Phobius"/>
    </source>
</evidence>
<feature type="transmembrane region" description="Helical" evidence="4">
    <location>
        <begin position="250"/>
        <end position="268"/>
    </location>
</feature>
<evidence type="ECO:0000313" key="7">
    <source>
        <dbReference type="Proteomes" id="UP000034525"/>
    </source>
</evidence>
<evidence type="ECO:0000259" key="5">
    <source>
        <dbReference type="Pfam" id="PF00535"/>
    </source>
</evidence>
<dbReference type="Pfam" id="PF00535">
    <property type="entry name" value="Glycos_transf_2"/>
    <property type="match status" value="1"/>
</dbReference>
<feature type="transmembrane region" description="Helical" evidence="4">
    <location>
        <begin position="632"/>
        <end position="653"/>
    </location>
</feature>
<organism evidence="6 7">
    <name type="scientific">Candidatus Woesebacteria bacterium GW2011_GWA1_44_23</name>
    <dbReference type="NCBI Taxonomy" id="1618558"/>
    <lineage>
        <taxon>Bacteria</taxon>
        <taxon>Candidatus Woeseibacteriota</taxon>
    </lineage>
</organism>
<evidence type="ECO:0000256" key="3">
    <source>
        <dbReference type="ARBA" id="ARBA00022679"/>
    </source>
</evidence>
<reference evidence="6 7" key="1">
    <citation type="journal article" date="2015" name="Nature">
        <title>rRNA introns, odd ribosomes, and small enigmatic genomes across a large radiation of phyla.</title>
        <authorList>
            <person name="Brown C.T."/>
            <person name="Hug L.A."/>
            <person name="Thomas B.C."/>
            <person name="Sharon I."/>
            <person name="Castelle C.J."/>
            <person name="Singh A."/>
            <person name="Wilkins M.J."/>
            <person name="Williams K.H."/>
            <person name="Banfield J.F."/>
        </authorList>
    </citation>
    <scope>NUCLEOTIDE SEQUENCE [LARGE SCALE GENOMIC DNA]</scope>
</reference>
<dbReference type="AlphaFoldDB" id="A0A837I8R6"/>
<feature type="transmembrane region" description="Helical" evidence="4">
    <location>
        <begin position="600"/>
        <end position="620"/>
    </location>
</feature>
<feature type="transmembrane region" description="Helical" evidence="4">
    <location>
        <begin position="87"/>
        <end position="106"/>
    </location>
</feature>
<dbReference type="PANTHER" id="PTHR43630:SF1">
    <property type="entry name" value="POLY-BETA-1,6-N-ACETYL-D-GLUCOSAMINE SYNTHASE"/>
    <property type="match status" value="1"/>
</dbReference>
<dbReference type="InterPro" id="IPR001173">
    <property type="entry name" value="Glyco_trans_2-like"/>
</dbReference>
<name>A0A837I8R6_9BACT</name>